<comment type="caution">
    <text evidence="1">The sequence shown here is derived from an EMBL/GenBank/DDBJ whole genome shotgun (WGS) entry which is preliminary data.</text>
</comment>
<name>A0A151AAJ7_9EURY</name>
<evidence type="ECO:0000313" key="1">
    <source>
        <dbReference type="EMBL" id="KYH24726.1"/>
    </source>
</evidence>
<proteinExistence type="predicted"/>
<dbReference type="Gene3D" id="2.40.100.20">
    <property type="match status" value="1"/>
</dbReference>
<dbReference type="Proteomes" id="UP000075321">
    <property type="component" value="Unassembled WGS sequence"/>
</dbReference>
<evidence type="ECO:0000313" key="2">
    <source>
        <dbReference type="Proteomes" id="UP000075321"/>
    </source>
</evidence>
<dbReference type="AlphaFoldDB" id="A0A151AAJ7"/>
<accession>A0A151AAJ7</accession>
<dbReference type="PATRIC" id="fig|1008153.3.peg.3230"/>
<sequence>MRPECSLTLSFLEWRGCIAEKDNYKGSRLGDGYPQSLMNSLELEIEERTFTAELHEDKAPESVAAMQEFLPLQSELMHVRWSGHATWINIDEIELPELPRENHTVYPSCGDILLYPGYRNEQEILVPCGSTCFKSPAGELAGNHVATLDAPREELREMEQETLRTGMKDVTIRLKE</sequence>
<gene>
    <name evidence="1" type="ORF">HAPAU_31020</name>
</gene>
<keyword evidence="2" id="KW-1185">Reference proteome</keyword>
<dbReference type="EMBL" id="LTAZ01000012">
    <property type="protein sequence ID" value="KYH24726.1"/>
    <property type="molecule type" value="Genomic_DNA"/>
</dbReference>
<dbReference type="InterPro" id="IPR024532">
    <property type="entry name" value="DUF3830"/>
</dbReference>
<organism evidence="1 2">
    <name type="scientific">Halalkalicoccus paucihalophilus</name>
    <dbReference type="NCBI Taxonomy" id="1008153"/>
    <lineage>
        <taxon>Archaea</taxon>
        <taxon>Methanobacteriati</taxon>
        <taxon>Methanobacteriota</taxon>
        <taxon>Stenosarchaea group</taxon>
        <taxon>Halobacteria</taxon>
        <taxon>Halobacteriales</taxon>
        <taxon>Halococcaceae</taxon>
        <taxon>Halalkalicoccus</taxon>
    </lineage>
</organism>
<reference evidence="1 2" key="1">
    <citation type="submission" date="2016-02" db="EMBL/GenBank/DDBJ databases">
        <title>Genome sequence of Halalkalicoccus paucihalophilus DSM 24557.</title>
        <authorList>
            <person name="Poehlein A."/>
            <person name="Daniel R."/>
        </authorList>
    </citation>
    <scope>NUCLEOTIDE SEQUENCE [LARGE SCALE GENOMIC DNA]</scope>
    <source>
        <strain evidence="1 2">DSM 24557</strain>
    </source>
</reference>
<evidence type="ECO:0008006" key="3">
    <source>
        <dbReference type="Google" id="ProtNLM"/>
    </source>
</evidence>
<protein>
    <recommendedName>
        <fullName evidence="3">DUF3830 family protein</fullName>
    </recommendedName>
</protein>
<dbReference type="Pfam" id="PF12903">
    <property type="entry name" value="DUF3830"/>
    <property type="match status" value="1"/>
</dbReference>